<accession>A0A1I3F646</accession>
<organism evidence="2 3">
    <name type="scientific">Albimonas pacifica</name>
    <dbReference type="NCBI Taxonomy" id="1114924"/>
    <lineage>
        <taxon>Bacteria</taxon>
        <taxon>Pseudomonadati</taxon>
        <taxon>Pseudomonadota</taxon>
        <taxon>Alphaproteobacteria</taxon>
        <taxon>Rhodobacterales</taxon>
        <taxon>Paracoccaceae</taxon>
        <taxon>Albimonas</taxon>
    </lineage>
</organism>
<evidence type="ECO:0000313" key="3">
    <source>
        <dbReference type="Proteomes" id="UP000199377"/>
    </source>
</evidence>
<keyword evidence="3" id="KW-1185">Reference proteome</keyword>
<dbReference type="AlphaFoldDB" id="A0A1I3F646"/>
<name>A0A1I3F646_9RHOB</name>
<feature type="region of interest" description="Disordered" evidence="1">
    <location>
        <begin position="1"/>
        <end position="27"/>
    </location>
</feature>
<sequence>MLKGRPARPGRPAAPPALPAWTRPSPRLSPADRERYARLFAGLAALIARPREKVVTALLQEASARVLVDLTAEAVRQGVPWKRFSTAVMEGAPASALGEEDLPALLGRLAGTAPALPGPLQALEGRVQERRDAWACGAGCWMCCAINARVTALPAEVRAAWEILKDLPQETAPHPRACPALGADGLCRVYAARPAVCGRLGSTDVAACEAALARYDATGEVGPFMQSAASALDPWAFASLLAELADEPRRQVDLVTCLHRLRAGAKMADALGAGRAAHLAANPGERNRLDPAPRGR</sequence>
<dbReference type="EMBL" id="FOQH01000004">
    <property type="protein sequence ID" value="SFI06251.1"/>
    <property type="molecule type" value="Genomic_DNA"/>
</dbReference>
<evidence type="ECO:0000313" key="2">
    <source>
        <dbReference type="EMBL" id="SFI06251.1"/>
    </source>
</evidence>
<dbReference type="Proteomes" id="UP000199377">
    <property type="component" value="Unassembled WGS sequence"/>
</dbReference>
<proteinExistence type="predicted"/>
<evidence type="ECO:0000256" key="1">
    <source>
        <dbReference type="SAM" id="MobiDB-lite"/>
    </source>
</evidence>
<reference evidence="2 3" key="1">
    <citation type="submission" date="2016-10" db="EMBL/GenBank/DDBJ databases">
        <authorList>
            <person name="de Groot N.N."/>
        </authorList>
    </citation>
    <scope>NUCLEOTIDE SEQUENCE [LARGE SCALE GENOMIC DNA]</scope>
    <source>
        <strain evidence="2 3">CGMCC 1.11030</strain>
    </source>
</reference>
<protein>
    <submittedName>
        <fullName evidence="2">Putative zinc-or iron-chelating domain-containing protein</fullName>
    </submittedName>
</protein>
<dbReference type="RefSeq" id="WP_092859375.1">
    <property type="nucleotide sequence ID" value="NZ_FOQH01000004.1"/>
</dbReference>
<gene>
    <name evidence="2" type="ORF">SAMN05216258_10468</name>
</gene>